<dbReference type="GO" id="GO:0006355">
    <property type="term" value="P:regulation of DNA-templated transcription"/>
    <property type="evidence" value="ECO:0007669"/>
    <property type="project" value="InterPro"/>
</dbReference>
<dbReference type="CDD" id="cd06170">
    <property type="entry name" value="LuxR_C_like"/>
    <property type="match status" value="1"/>
</dbReference>
<name>A0A3D8K513_9BURK</name>
<organism evidence="9 10">
    <name type="scientific">Trinickia dinghuensis</name>
    <dbReference type="NCBI Taxonomy" id="2291023"/>
    <lineage>
        <taxon>Bacteria</taxon>
        <taxon>Pseudomonadati</taxon>
        <taxon>Pseudomonadota</taxon>
        <taxon>Betaproteobacteria</taxon>
        <taxon>Burkholderiales</taxon>
        <taxon>Burkholderiaceae</taxon>
        <taxon>Trinickia</taxon>
    </lineage>
</organism>
<dbReference type="SMART" id="SM00421">
    <property type="entry name" value="HTH_LUXR"/>
    <property type="match status" value="1"/>
</dbReference>
<protein>
    <submittedName>
        <fullName evidence="9">DNA-binding response regulator</fullName>
    </submittedName>
</protein>
<gene>
    <name evidence="9" type="ORF">DWV00_00370</name>
</gene>
<keyword evidence="3" id="KW-0805">Transcription regulation</keyword>
<dbReference type="InterPro" id="IPR016032">
    <property type="entry name" value="Sig_transdc_resp-reg_C-effctor"/>
</dbReference>
<dbReference type="InterPro" id="IPR036388">
    <property type="entry name" value="WH-like_DNA-bd_sf"/>
</dbReference>
<dbReference type="Pfam" id="PF00196">
    <property type="entry name" value="GerE"/>
    <property type="match status" value="1"/>
</dbReference>
<dbReference type="SUPFAM" id="SSF52172">
    <property type="entry name" value="CheY-like"/>
    <property type="match status" value="1"/>
</dbReference>
<accession>A0A3D8K513</accession>
<dbReference type="PROSITE" id="PS50110">
    <property type="entry name" value="RESPONSE_REGULATORY"/>
    <property type="match status" value="1"/>
</dbReference>
<dbReference type="Gene3D" id="3.40.50.2300">
    <property type="match status" value="1"/>
</dbReference>
<dbReference type="PRINTS" id="PR00038">
    <property type="entry name" value="HTHLUXR"/>
</dbReference>
<keyword evidence="10" id="KW-1185">Reference proteome</keyword>
<dbReference type="PANTHER" id="PTHR44688">
    <property type="entry name" value="DNA-BINDING TRANSCRIPTIONAL ACTIVATOR DEVR_DOSR"/>
    <property type="match status" value="1"/>
</dbReference>
<evidence type="ECO:0000259" key="8">
    <source>
        <dbReference type="PROSITE" id="PS50110"/>
    </source>
</evidence>
<keyword evidence="5" id="KW-0804">Transcription</keyword>
<evidence type="ECO:0000256" key="5">
    <source>
        <dbReference type="ARBA" id="ARBA00023163"/>
    </source>
</evidence>
<reference evidence="9 10" key="1">
    <citation type="submission" date="2018-08" db="EMBL/GenBank/DDBJ databases">
        <title>Paraburkholderia sp. DHOM06 isolated from forest soil.</title>
        <authorList>
            <person name="Gao Z.-H."/>
            <person name="Qiu L.-H."/>
        </authorList>
    </citation>
    <scope>NUCLEOTIDE SEQUENCE [LARGE SCALE GENOMIC DNA]</scope>
    <source>
        <strain evidence="9 10">DHOM06</strain>
    </source>
</reference>
<dbReference type="RefSeq" id="WP_115531567.1">
    <property type="nucleotide sequence ID" value="NZ_QRGA01000001.1"/>
</dbReference>
<evidence type="ECO:0000256" key="2">
    <source>
        <dbReference type="ARBA" id="ARBA00023012"/>
    </source>
</evidence>
<keyword evidence="4 9" id="KW-0238">DNA-binding</keyword>
<keyword evidence="1 6" id="KW-0597">Phosphoprotein</keyword>
<dbReference type="FunFam" id="3.40.50.2300:FF:000018">
    <property type="entry name" value="DNA-binding transcriptional regulator NtrC"/>
    <property type="match status" value="1"/>
</dbReference>
<evidence type="ECO:0000256" key="1">
    <source>
        <dbReference type="ARBA" id="ARBA00022553"/>
    </source>
</evidence>
<dbReference type="EMBL" id="QRGA01000001">
    <property type="protein sequence ID" value="RDV00301.1"/>
    <property type="molecule type" value="Genomic_DNA"/>
</dbReference>
<dbReference type="InterPro" id="IPR011006">
    <property type="entry name" value="CheY-like_superfamily"/>
</dbReference>
<evidence type="ECO:0000256" key="6">
    <source>
        <dbReference type="PROSITE-ProRule" id="PRU00169"/>
    </source>
</evidence>
<dbReference type="InterPro" id="IPR000792">
    <property type="entry name" value="Tscrpt_reg_LuxR_C"/>
</dbReference>
<dbReference type="CDD" id="cd17537">
    <property type="entry name" value="REC_FixJ"/>
    <property type="match status" value="1"/>
</dbReference>
<dbReference type="OrthoDB" id="9802186at2"/>
<evidence type="ECO:0000256" key="3">
    <source>
        <dbReference type="ARBA" id="ARBA00023015"/>
    </source>
</evidence>
<evidence type="ECO:0000313" key="9">
    <source>
        <dbReference type="EMBL" id="RDV00301.1"/>
    </source>
</evidence>
<dbReference type="SUPFAM" id="SSF46894">
    <property type="entry name" value="C-terminal effector domain of the bipartite response regulators"/>
    <property type="match status" value="1"/>
</dbReference>
<feature type="modified residue" description="4-aspartylphosphate" evidence="6">
    <location>
        <position position="69"/>
    </location>
</feature>
<dbReference type="PROSITE" id="PS50043">
    <property type="entry name" value="HTH_LUXR_2"/>
    <property type="match status" value="1"/>
</dbReference>
<sequence>MSLVSDQTPAGGAAQERRPIVYVLDDDESMRLALSSLFRSIGLHVETFESSQTFLSFPKGETPSCLVLDVRLRGESGLAFQEELARSCLRMPIVFITGHGDIAMTVKAMKAGAVDFLAKPFRDQDMIDAVSNALTRDAERLAAEQSIASLCAAYDLLTPREREVMEFVVTGMLNKQIASELNLSEITVKIHRGQVMRKMGARSVADLVRKAEALRAKPQLSKPHFMDASKQR</sequence>
<dbReference type="InterPro" id="IPR001789">
    <property type="entry name" value="Sig_transdc_resp-reg_receiver"/>
</dbReference>
<comment type="caution">
    <text evidence="9">The sequence shown here is derived from an EMBL/GenBank/DDBJ whole genome shotgun (WGS) entry which is preliminary data.</text>
</comment>
<dbReference type="SMART" id="SM00448">
    <property type="entry name" value="REC"/>
    <property type="match status" value="1"/>
</dbReference>
<feature type="domain" description="Response regulatory" evidence="8">
    <location>
        <begin position="20"/>
        <end position="134"/>
    </location>
</feature>
<evidence type="ECO:0000259" key="7">
    <source>
        <dbReference type="PROSITE" id="PS50043"/>
    </source>
</evidence>
<proteinExistence type="predicted"/>
<dbReference type="Proteomes" id="UP000256838">
    <property type="component" value="Unassembled WGS sequence"/>
</dbReference>
<dbReference type="GO" id="GO:0003677">
    <property type="term" value="F:DNA binding"/>
    <property type="evidence" value="ECO:0007669"/>
    <property type="project" value="UniProtKB-KW"/>
</dbReference>
<evidence type="ECO:0000313" key="10">
    <source>
        <dbReference type="Proteomes" id="UP000256838"/>
    </source>
</evidence>
<dbReference type="GO" id="GO:0000160">
    <property type="term" value="P:phosphorelay signal transduction system"/>
    <property type="evidence" value="ECO:0007669"/>
    <property type="project" value="UniProtKB-KW"/>
</dbReference>
<dbReference type="AlphaFoldDB" id="A0A3D8K513"/>
<evidence type="ECO:0000256" key="4">
    <source>
        <dbReference type="ARBA" id="ARBA00023125"/>
    </source>
</evidence>
<feature type="domain" description="HTH luxR-type" evidence="7">
    <location>
        <begin position="150"/>
        <end position="215"/>
    </location>
</feature>
<dbReference type="Gene3D" id="1.10.10.10">
    <property type="entry name" value="Winged helix-like DNA-binding domain superfamily/Winged helix DNA-binding domain"/>
    <property type="match status" value="1"/>
</dbReference>
<keyword evidence="2" id="KW-0902">Two-component regulatory system</keyword>
<dbReference type="Pfam" id="PF00072">
    <property type="entry name" value="Response_reg"/>
    <property type="match status" value="1"/>
</dbReference>
<dbReference type="PANTHER" id="PTHR44688:SF16">
    <property type="entry name" value="DNA-BINDING TRANSCRIPTIONAL ACTIVATOR DEVR_DOSR"/>
    <property type="match status" value="1"/>
</dbReference>